<reference evidence="1" key="1">
    <citation type="submission" date="2016-10" db="EMBL/GenBank/DDBJ databases">
        <authorList>
            <person name="Varghese N."/>
            <person name="Submissions S."/>
        </authorList>
    </citation>
    <scope>NUCLEOTIDE SEQUENCE [LARGE SCALE GENOMIC DNA]</scope>
    <source>
        <strain evidence="1">LMG 25555</strain>
    </source>
</reference>
<gene>
    <name evidence="1" type="ORF">SAMN04489800_4669</name>
</gene>
<dbReference type="Proteomes" id="UP000183613">
    <property type="component" value="Unassembled WGS sequence"/>
</dbReference>
<comment type="caution">
    <text evidence="1">The sequence shown here is derived from an EMBL/GenBank/DDBJ whole genome shotgun (WGS) entry which is preliminary data.</text>
</comment>
<organism evidence="1 2">
    <name type="scientific">Pseudomonas deceptionensis</name>
    <dbReference type="NCBI Taxonomy" id="882211"/>
    <lineage>
        <taxon>Bacteria</taxon>
        <taxon>Pseudomonadati</taxon>
        <taxon>Pseudomonadota</taxon>
        <taxon>Gammaproteobacteria</taxon>
        <taxon>Pseudomonadales</taxon>
        <taxon>Pseudomonadaceae</taxon>
        <taxon>Pseudomonas</taxon>
    </lineage>
</organism>
<dbReference type="EMBL" id="FNUD01000002">
    <property type="protein sequence ID" value="SEF09794.1"/>
    <property type="molecule type" value="Genomic_DNA"/>
</dbReference>
<dbReference type="InterPro" id="IPR016918">
    <property type="entry name" value="UCP029394"/>
</dbReference>
<dbReference type="Gene3D" id="3.10.450.50">
    <property type="match status" value="1"/>
</dbReference>
<dbReference type="InterPro" id="IPR032710">
    <property type="entry name" value="NTF2-like_dom_sf"/>
</dbReference>
<dbReference type="PIRSF" id="PIRSF029394">
    <property type="entry name" value="UCP029394"/>
    <property type="match status" value="1"/>
</dbReference>
<dbReference type="AlphaFoldDB" id="A0A0J6J8X3"/>
<proteinExistence type="predicted"/>
<keyword evidence="2" id="KW-1185">Reference proteome</keyword>
<dbReference type="OrthoDB" id="8912060at2"/>
<evidence type="ECO:0000313" key="1">
    <source>
        <dbReference type="EMBL" id="SEF09794.1"/>
    </source>
</evidence>
<protein>
    <recommendedName>
        <fullName evidence="3">DUF4440 domain-containing protein</fullName>
    </recommendedName>
</protein>
<sequence>MTDFASYFDLVNETHVEIEGWFSGLEPGVLPVLLGRFSPEFSMITPSGKVLDADGVEALFEQLRGARPGLKISLSEFTGIAHYAGGAVISYRELQEEHNGNRTDRRATVVFEQAADGKVLWRHLHETFIAD</sequence>
<dbReference type="PATRIC" id="fig|882211.3.peg.2270"/>
<name>A0A0J6J8X3_PSEDM</name>
<dbReference type="RefSeq" id="WP_048360020.1">
    <property type="nucleotide sequence ID" value="NZ_FNUD01000002.1"/>
</dbReference>
<evidence type="ECO:0000313" key="2">
    <source>
        <dbReference type="Proteomes" id="UP000183613"/>
    </source>
</evidence>
<dbReference type="SUPFAM" id="SSF54427">
    <property type="entry name" value="NTF2-like"/>
    <property type="match status" value="1"/>
</dbReference>
<evidence type="ECO:0008006" key="3">
    <source>
        <dbReference type="Google" id="ProtNLM"/>
    </source>
</evidence>
<accession>A0A0J6J8X3</accession>